<accession>A0A7W8CVN9</accession>
<keyword evidence="2" id="KW-0812">Transmembrane</keyword>
<name>A0A7W8CVN9_9FIRM</name>
<feature type="compositionally biased region" description="Low complexity" evidence="1">
    <location>
        <begin position="395"/>
        <end position="417"/>
    </location>
</feature>
<evidence type="ECO:0000256" key="1">
    <source>
        <dbReference type="SAM" id="MobiDB-lite"/>
    </source>
</evidence>
<dbReference type="AlphaFoldDB" id="A0A7W8CVN9"/>
<protein>
    <submittedName>
        <fullName evidence="3">Uncharacterized protein</fullName>
    </submittedName>
</protein>
<keyword evidence="4" id="KW-1185">Reference proteome</keyword>
<dbReference type="RefSeq" id="WP_183327199.1">
    <property type="nucleotide sequence ID" value="NZ_JACHHK010000002.1"/>
</dbReference>
<evidence type="ECO:0000313" key="3">
    <source>
        <dbReference type="EMBL" id="MBB5182472.1"/>
    </source>
</evidence>
<feature type="region of interest" description="Disordered" evidence="1">
    <location>
        <begin position="30"/>
        <end position="97"/>
    </location>
</feature>
<comment type="caution">
    <text evidence="3">The sequence shown here is derived from an EMBL/GenBank/DDBJ whole genome shotgun (WGS) entry which is preliminary data.</text>
</comment>
<sequence length="510" mass="56570">MSENEHRKHRKVLVDSKALTSDDFKKYKNILSDQEHTNETIKTPEPSAYDDDEIIGSMPTFDPNDVPTLDPEGSNRKNTPKYSADTAPHKQEHKSKRGPKIVVGIALAICAALIVSQLSFGQTMVVRADTVHVELGKPVVLSKSKLLNTDEMKGKDVKNTKVSSKLMTDSKHYTYDPKSKTVVSNGHPYLLSGHYTVQLTEAKDTQKVNIIVEDTKKPVFQIAPSEIFIEQDAEDVDLSRYFLVTDKSKVSLSFSKYSLKKTGKQTVKVSAKDKAGNKAKKSIVIHILSEEDLKKGKKLTPMLDETVPLSASTYQKVMNGDMTVQMLDISEKTKELFQKGKSVNGYTSFNYQYKSDSDKRLSIKEIEDKRKEMAKKDTTSEDKKDNSSDSDTADDSASSSSDEQTKNQNSQSSSNTSADTGHSVFDDYPNGFAGMTPEAAKAQDRYMVELARQNGGIFDNGESSAALALDYNQAVAYGEQQAASGRCSSYSISSRVDYNGVTEYHIYFNE</sequence>
<feature type="region of interest" description="Disordered" evidence="1">
    <location>
        <begin position="370"/>
        <end position="432"/>
    </location>
</feature>
<feature type="compositionally biased region" description="Basic and acidic residues" evidence="1">
    <location>
        <begin position="370"/>
        <end position="387"/>
    </location>
</feature>
<keyword evidence="2" id="KW-0472">Membrane</keyword>
<gene>
    <name evidence="3" type="ORF">HNQ47_000491</name>
</gene>
<evidence type="ECO:0000313" key="4">
    <source>
        <dbReference type="Proteomes" id="UP000539953"/>
    </source>
</evidence>
<dbReference type="EMBL" id="JACHHK010000002">
    <property type="protein sequence ID" value="MBB5182472.1"/>
    <property type="molecule type" value="Genomic_DNA"/>
</dbReference>
<organism evidence="3 4">
    <name type="scientific">Catenisphaera adipataccumulans</name>
    <dbReference type="NCBI Taxonomy" id="700500"/>
    <lineage>
        <taxon>Bacteria</taxon>
        <taxon>Bacillati</taxon>
        <taxon>Bacillota</taxon>
        <taxon>Erysipelotrichia</taxon>
        <taxon>Erysipelotrichales</taxon>
        <taxon>Erysipelotrichaceae</taxon>
        <taxon>Catenisphaera</taxon>
    </lineage>
</organism>
<reference evidence="3 4" key="1">
    <citation type="submission" date="2020-08" db="EMBL/GenBank/DDBJ databases">
        <title>Genomic Encyclopedia of Type Strains, Phase IV (KMG-IV): sequencing the most valuable type-strain genomes for metagenomic binning, comparative biology and taxonomic classification.</title>
        <authorList>
            <person name="Goeker M."/>
        </authorList>
    </citation>
    <scope>NUCLEOTIDE SEQUENCE [LARGE SCALE GENOMIC DNA]</scope>
    <source>
        <strain evidence="3 4">DSM 25799</strain>
    </source>
</reference>
<proteinExistence type="predicted"/>
<evidence type="ECO:0000256" key="2">
    <source>
        <dbReference type="SAM" id="Phobius"/>
    </source>
</evidence>
<keyword evidence="2" id="KW-1133">Transmembrane helix</keyword>
<dbReference type="Proteomes" id="UP000539953">
    <property type="component" value="Unassembled WGS sequence"/>
</dbReference>
<feature type="transmembrane region" description="Helical" evidence="2">
    <location>
        <begin position="101"/>
        <end position="120"/>
    </location>
</feature>